<dbReference type="PROSITE" id="PS00595">
    <property type="entry name" value="AA_TRANSFER_CLASS_5"/>
    <property type="match status" value="1"/>
</dbReference>
<evidence type="ECO:0000256" key="2">
    <source>
        <dbReference type="ARBA" id="ARBA00010447"/>
    </source>
</evidence>
<protein>
    <recommendedName>
        <fullName evidence="3">cysteine desulfurase</fullName>
        <ecNumber evidence="3">2.8.1.7</ecNumber>
    </recommendedName>
</protein>
<dbReference type="Gene3D" id="3.90.1150.10">
    <property type="entry name" value="Aspartate Aminotransferase, domain 1"/>
    <property type="match status" value="1"/>
</dbReference>
<sequence length="560" mass="62474">MKTFSATEFRKQFPILQTVSDSDNIIYFDNAATSQKPVAVINALHDFYLNNNANVHRASHFLSAKATKSYEVVRAKVQSLIKAKFENEIIWTKGTTESINLVAQSYGLNFIKAEDEIVISMGEHHANIVPWQHVAQQTGAKLIILPLDDNGIIDLSEAERLITAKCKLVAVNHISNVIGKINPVKQLITLAQKYSAKTLIDGAQAVAHIAVDVQELDCDFYVFSAHKMYGPTGVGVLYGKQALLESMPPYQFGGEMIKKVSFTGTTYNELPHRFEAGTPNIAGVVGLGTCLDIFIEKPILPMIDYEQQLCHYLYQQLSKIEQVQFLVKGCPDIPVFSFTFSGFHHQDVASHLDSKGIAVRAGHHCAMPLLEGLGLDGSIRVSLAAYNTFNEVDVLVKQLQALCLGESAPQSSTNTHIENEQYSKFITQEQVLTLFSKATSWDLKHREIMLLSKQLTRLNKEHRQPQDLISGCESDAWLVVNFNTTTSKLSFQADSNAKVIRGLMVIILSVYQHKTAAQIHDFDIEEYFQVLGLMQHLSPSRGNGIKAIVERIKEIAYNYQ</sequence>
<dbReference type="Pfam" id="PF02657">
    <property type="entry name" value="SufE"/>
    <property type="match status" value="1"/>
</dbReference>
<dbReference type="NCBIfam" id="TIGR01979">
    <property type="entry name" value="sufS"/>
    <property type="match status" value="1"/>
</dbReference>
<evidence type="ECO:0000256" key="5">
    <source>
        <dbReference type="ARBA" id="ARBA00022898"/>
    </source>
</evidence>
<dbReference type="InterPro" id="IPR015421">
    <property type="entry name" value="PyrdxlP-dep_Trfase_major"/>
</dbReference>
<dbReference type="InterPro" id="IPR010970">
    <property type="entry name" value="Cys_dSase_SufS"/>
</dbReference>
<dbReference type="PANTHER" id="PTHR43586:SF8">
    <property type="entry name" value="CYSTEINE DESULFURASE 1, CHLOROPLASTIC"/>
    <property type="match status" value="1"/>
</dbReference>
<dbReference type="Pfam" id="PF00266">
    <property type="entry name" value="Aminotran_5"/>
    <property type="match status" value="1"/>
</dbReference>
<dbReference type="Proteomes" id="UP001258994">
    <property type="component" value="Chromosome"/>
</dbReference>
<evidence type="ECO:0000259" key="7">
    <source>
        <dbReference type="Pfam" id="PF00266"/>
    </source>
</evidence>
<dbReference type="EMBL" id="CP134145">
    <property type="protein sequence ID" value="WNC70889.1"/>
    <property type="molecule type" value="Genomic_DNA"/>
</dbReference>
<evidence type="ECO:0000259" key="8">
    <source>
        <dbReference type="Pfam" id="PF02657"/>
    </source>
</evidence>
<reference evidence="10" key="1">
    <citation type="submission" date="2023-09" db="EMBL/GenBank/DDBJ databases">
        <authorList>
            <person name="Li S."/>
            <person name="Li X."/>
            <person name="Zhang C."/>
            <person name="Zhao Z."/>
        </authorList>
    </citation>
    <scope>NUCLEOTIDE SEQUENCE [LARGE SCALE GENOMIC DNA]</scope>
    <source>
        <strain evidence="10">SQ149</strain>
    </source>
</reference>
<proteinExistence type="inferred from homology"/>
<dbReference type="Gene3D" id="3.40.640.10">
    <property type="entry name" value="Type I PLP-dependent aspartate aminotransferase-like (Major domain)"/>
    <property type="match status" value="1"/>
</dbReference>
<feature type="domain" description="Aminotransferase class V" evidence="7">
    <location>
        <begin position="26"/>
        <end position="395"/>
    </location>
</feature>
<dbReference type="InterPro" id="IPR020578">
    <property type="entry name" value="Aminotrans_V_PyrdxlP_BS"/>
</dbReference>
<keyword evidence="10" id="KW-1185">Reference proteome</keyword>
<dbReference type="InterPro" id="IPR003808">
    <property type="entry name" value="Fe-S_metab-assoc_dom"/>
</dbReference>
<feature type="domain" description="Fe-S metabolism associated" evidence="8">
    <location>
        <begin position="435"/>
        <end position="554"/>
    </location>
</feature>
<evidence type="ECO:0000313" key="10">
    <source>
        <dbReference type="Proteomes" id="UP001258994"/>
    </source>
</evidence>
<dbReference type="RefSeq" id="WP_348390024.1">
    <property type="nucleotide sequence ID" value="NZ_CP134145.1"/>
</dbReference>
<evidence type="ECO:0000256" key="6">
    <source>
        <dbReference type="ARBA" id="ARBA00050776"/>
    </source>
</evidence>
<dbReference type="SUPFAM" id="SSF82649">
    <property type="entry name" value="SufE/NifU"/>
    <property type="match status" value="1"/>
</dbReference>
<dbReference type="EC" id="2.8.1.7" evidence="3"/>
<evidence type="ECO:0000256" key="4">
    <source>
        <dbReference type="ARBA" id="ARBA00022679"/>
    </source>
</evidence>
<dbReference type="Gene3D" id="3.90.1010.10">
    <property type="match status" value="1"/>
</dbReference>
<comment type="similarity">
    <text evidence="2">Belongs to the class-V pyridoxal-phosphate-dependent aminotransferase family. Csd subfamily.</text>
</comment>
<comment type="cofactor">
    <cofactor evidence="1">
        <name>pyridoxal 5'-phosphate</name>
        <dbReference type="ChEBI" id="CHEBI:597326"/>
    </cofactor>
</comment>
<dbReference type="InterPro" id="IPR015424">
    <property type="entry name" value="PyrdxlP-dep_Trfase"/>
</dbReference>
<keyword evidence="5" id="KW-0663">Pyridoxal phosphate</keyword>
<dbReference type="CDD" id="cd06453">
    <property type="entry name" value="SufS_like"/>
    <property type="match status" value="1"/>
</dbReference>
<keyword evidence="4 9" id="KW-0808">Transferase</keyword>
<accession>A0ABY9TPY7</accession>
<dbReference type="InterPro" id="IPR015422">
    <property type="entry name" value="PyrdxlP-dep_Trfase_small"/>
</dbReference>
<dbReference type="GO" id="GO:0031071">
    <property type="term" value="F:cysteine desulfurase activity"/>
    <property type="evidence" value="ECO:0007669"/>
    <property type="project" value="UniProtKB-EC"/>
</dbReference>
<organism evidence="9 10">
    <name type="scientific">Thalassotalea psychrophila</name>
    <dbReference type="NCBI Taxonomy" id="3065647"/>
    <lineage>
        <taxon>Bacteria</taxon>
        <taxon>Pseudomonadati</taxon>
        <taxon>Pseudomonadota</taxon>
        <taxon>Gammaproteobacteria</taxon>
        <taxon>Alteromonadales</taxon>
        <taxon>Colwelliaceae</taxon>
        <taxon>Thalassotalea</taxon>
    </lineage>
</organism>
<name>A0ABY9TPY7_9GAMM</name>
<dbReference type="InterPro" id="IPR000192">
    <property type="entry name" value="Aminotrans_V_dom"/>
</dbReference>
<dbReference type="PANTHER" id="PTHR43586">
    <property type="entry name" value="CYSTEINE DESULFURASE"/>
    <property type="match status" value="1"/>
</dbReference>
<evidence type="ECO:0000313" key="9">
    <source>
        <dbReference type="EMBL" id="WNC70889.1"/>
    </source>
</evidence>
<gene>
    <name evidence="9" type="ORF">RGQ13_12180</name>
</gene>
<dbReference type="SUPFAM" id="SSF53383">
    <property type="entry name" value="PLP-dependent transferases"/>
    <property type="match status" value="1"/>
</dbReference>
<comment type="catalytic activity">
    <reaction evidence="6">
        <text>(sulfur carrier)-H + L-cysteine = (sulfur carrier)-SH + L-alanine</text>
        <dbReference type="Rhea" id="RHEA:43892"/>
        <dbReference type="Rhea" id="RHEA-COMP:14737"/>
        <dbReference type="Rhea" id="RHEA-COMP:14739"/>
        <dbReference type="ChEBI" id="CHEBI:29917"/>
        <dbReference type="ChEBI" id="CHEBI:35235"/>
        <dbReference type="ChEBI" id="CHEBI:57972"/>
        <dbReference type="ChEBI" id="CHEBI:64428"/>
        <dbReference type="EC" id="2.8.1.7"/>
    </reaction>
</comment>
<evidence type="ECO:0000256" key="1">
    <source>
        <dbReference type="ARBA" id="ARBA00001933"/>
    </source>
</evidence>
<evidence type="ECO:0000256" key="3">
    <source>
        <dbReference type="ARBA" id="ARBA00012239"/>
    </source>
</evidence>